<reference evidence="3 4" key="1">
    <citation type="submission" date="2019-08" db="EMBL/GenBank/DDBJ databases">
        <title>Deep-cultivation of Planctomycetes and their phenomic and genomic characterization uncovers novel biology.</title>
        <authorList>
            <person name="Wiegand S."/>
            <person name="Jogler M."/>
            <person name="Boedeker C."/>
            <person name="Pinto D."/>
            <person name="Vollmers J."/>
            <person name="Rivas-Marin E."/>
            <person name="Kohn T."/>
            <person name="Peeters S.H."/>
            <person name="Heuer A."/>
            <person name="Rast P."/>
            <person name="Oberbeckmann S."/>
            <person name="Bunk B."/>
            <person name="Jeske O."/>
            <person name="Meyerdierks A."/>
            <person name="Storesund J.E."/>
            <person name="Kallscheuer N."/>
            <person name="Luecker S."/>
            <person name="Lage O.M."/>
            <person name="Pohl T."/>
            <person name="Merkel B.J."/>
            <person name="Hornburger P."/>
            <person name="Mueller R.-W."/>
            <person name="Bruemmer F."/>
            <person name="Labrenz M."/>
            <person name="Spormann A.M."/>
            <person name="Op den Camp H."/>
            <person name="Overmann J."/>
            <person name="Amann R."/>
            <person name="Jetten M.S.M."/>
            <person name="Mascher T."/>
            <person name="Medema M.H."/>
            <person name="Devos D.P."/>
            <person name="Kaster A.-K."/>
            <person name="Ovreas L."/>
            <person name="Rohde M."/>
            <person name="Galperin M.Y."/>
            <person name="Jogler C."/>
        </authorList>
    </citation>
    <scope>NUCLEOTIDE SEQUENCE [LARGE SCALE GENOMIC DNA]</scope>
    <source>
        <strain evidence="3 4">FC18</strain>
    </source>
</reference>
<dbReference type="EMBL" id="CP042912">
    <property type="protein sequence ID" value="QEG23435.1"/>
    <property type="molecule type" value="Genomic_DNA"/>
</dbReference>
<dbReference type="Gene3D" id="2.30.110.10">
    <property type="entry name" value="Electron Transport, Fmn-binding Protein, Chain A"/>
    <property type="match status" value="1"/>
</dbReference>
<evidence type="ECO:0000259" key="1">
    <source>
        <dbReference type="Pfam" id="PF04289"/>
    </source>
</evidence>
<feature type="domain" description="DUF447" evidence="2">
    <location>
        <begin position="130"/>
        <end position="182"/>
    </location>
</feature>
<dbReference type="InterPro" id="IPR012349">
    <property type="entry name" value="Split_barrel_FMN-bd"/>
</dbReference>
<dbReference type="Pfam" id="PF04289">
    <property type="entry name" value="DUF447_N"/>
    <property type="match status" value="1"/>
</dbReference>
<feature type="domain" description="DUF447" evidence="1">
    <location>
        <begin position="4"/>
        <end position="120"/>
    </location>
</feature>
<dbReference type="AlphaFoldDB" id="A0A5B9PE11"/>
<dbReference type="InterPro" id="IPR007386">
    <property type="entry name" value="DUF447_N"/>
</dbReference>
<dbReference type="STRING" id="980251.GCA_001642875_02740"/>
<dbReference type="Gene3D" id="1.20.58.290">
    <property type="entry name" value="Hypothetical membrane protein ta0354_69_121"/>
    <property type="match status" value="1"/>
</dbReference>
<gene>
    <name evidence="3" type="ORF">MFFC18_33340</name>
</gene>
<accession>A0A5B9PE11</accession>
<dbReference type="KEGG" id="mff:MFFC18_33340"/>
<dbReference type="InterPro" id="IPR049288">
    <property type="entry name" value="DUF447_C"/>
</dbReference>
<sequence>MILEAIITTTNSDGSVNVSPMGPFVENDPADGFELRPFETSRTFANLQQRPFGVLHVTDDAMLFAKAAIGKLTETPKVRSAEHNDAAFVLEDACRWYEFEAVYFETSEPRKSIRCKVVSAGRQRDFWGFNRAKHAVLEAAILATRVDFLPIEEILRQYESLRVIVDKTGSPVEDGAMEMLEQFVK</sequence>
<dbReference type="RefSeq" id="WP_075082077.1">
    <property type="nucleotide sequence ID" value="NZ_CP042912.1"/>
</dbReference>
<evidence type="ECO:0000313" key="4">
    <source>
        <dbReference type="Proteomes" id="UP000322214"/>
    </source>
</evidence>
<evidence type="ECO:0000313" key="3">
    <source>
        <dbReference type="EMBL" id="QEG23435.1"/>
    </source>
</evidence>
<dbReference type="Proteomes" id="UP000322214">
    <property type="component" value="Chromosome"/>
</dbReference>
<evidence type="ECO:0000259" key="2">
    <source>
        <dbReference type="Pfam" id="PF20766"/>
    </source>
</evidence>
<dbReference type="SUPFAM" id="SSF50475">
    <property type="entry name" value="FMN-binding split barrel"/>
    <property type="match status" value="1"/>
</dbReference>
<dbReference type="Pfam" id="PF20766">
    <property type="entry name" value="DUF447_C"/>
    <property type="match status" value="1"/>
</dbReference>
<proteinExistence type="predicted"/>
<dbReference type="OrthoDB" id="2112021at2"/>
<keyword evidence="4" id="KW-1185">Reference proteome</keyword>
<protein>
    <submittedName>
        <fullName evidence="3">Uncharacterized protein</fullName>
    </submittedName>
</protein>
<name>A0A5B9PE11_9BACT</name>
<organism evidence="3 4">
    <name type="scientific">Mariniblastus fucicola</name>
    <dbReference type="NCBI Taxonomy" id="980251"/>
    <lineage>
        <taxon>Bacteria</taxon>
        <taxon>Pseudomonadati</taxon>
        <taxon>Planctomycetota</taxon>
        <taxon>Planctomycetia</taxon>
        <taxon>Pirellulales</taxon>
        <taxon>Pirellulaceae</taxon>
        <taxon>Mariniblastus</taxon>
    </lineage>
</organism>